<sequence>SEAEADSEPESDSEDTSEVISHNSKSKEEPLEMLEELF</sequence>
<name>A0A392T3A1_9FABA</name>
<protein>
    <submittedName>
        <fullName evidence="2">Uncharacterized protein</fullName>
    </submittedName>
</protein>
<evidence type="ECO:0000256" key="1">
    <source>
        <dbReference type="SAM" id="MobiDB-lite"/>
    </source>
</evidence>
<feature type="region of interest" description="Disordered" evidence="1">
    <location>
        <begin position="1"/>
        <end position="38"/>
    </location>
</feature>
<evidence type="ECO:0000313" key="3">
    <source>
        <dbReference type="Proteomes" id="UP000265520"/>
    </source>
</evidence>
<dbReference type="Proteomes" id="UP000265520">
    <property type="component" value="Unassembled WGS sequence"/>
</dbReference>
<proteinExistence type="predicted"/>
<evidence type="ECO:0000313" key="2">
    <source>
        <dbReference type="EMBL" id="MCI55519.1"/>
    </source>
</evidence>
<comment type="caution">
    <text evidence="2">The sequence shown here is derived from an EMBL/GenBank/DDBJ whole genome shotgun (WGS) entry which is preliminary data.</text>
</comment>
<feature type="compositionally biased region" description="Acidic residues" evidence="1">
    <location>
        <begin position="1"/>
        <end position="17"/>
    </location>
</feature>
<dbReference type="EMBL" id="LXQA010497671">
    <property type="protein sequence ID" value="MCI55519.1"/>
    <property type="molecule type" value="Genomic_DNA"/>
</dbReference>
<accession>A0A392T3A1</accession>
<reference evidence="2 3" key="1">
    <citation type="journal article" date="2018" name="Front. Plant Sci.">
        <title>Red Clover (Trifolium pratense) and Zigzag Clover (T. medium) - A Picture of Genomic Similarities and Differences.</title>
        <authorList>
            <person name="Dluhosova J."/>
            <person name="Istvanek J."/>
            <person name="Nedelnik J."/>
            <person name="Repkova J."/>
        </authorList>
    </citation>
    <scope>NUCLEOTIDE SEQUENCE [LARGE SCALE GENOMIC DNA]</scope>
    <source>
        <strain evidence="3">cv. 10/8</strain>
        <tissue evidence="2">Leaf</tissue>
    </source>
</reference>
<organism evidence="2 3">
    <name type="scientific">Trifolium medium</name>
    <dbReference type="NCBI Taxonomy" id="97028"/>
    <lineage>
        <taxon>Eukaryota</taxon>
        <taxon>Viridiplantae</taxon>
        <taxon>Streptophyta</taxon>
        <taxon>Embryophyta</taxon>
        <taxon>Tracheophyta</taxon>
        <taxon>Spermatophyta</taxon>
        <taxon>Magnoliopsida</taxon>
        <taxon>eudicotyledons</taxon>
        <taxon>Gunneridae</taxon>
        <taxon>Pentapetalae</taxon>
        <taxon>rosids</taxon>
        <taxon>fabids</taxon>
        <taxon>Fabales</taxon>
        <taxon>Fabaceae</taxon>
        <taxon>Papilionoideae</taxon>
        <taxon>50 kb inversion clade</taxon>
        <taxon>NPAAA clade</taxon>
        <taxon>Hologalegina</taxon>
        <taxon>IRL clade</taxon>
        <taxon>Trifolieae</taxon>
        <taxon>Trifolium</taxon>
    </lineage>
</organism>
<dbReference type="AlphaFoldDB" id="A0A392T3A1"/>
<keyword evidence="3" id="KW-1185">Reference proteome</keyword>
<feature type="non-terminal residue" evidence="2">
    <location>
        <position position="1"/>
    </location>
</feature>